<feature type="domain" description="OB-fold nucleic acid binding" evidence="8">
    <location>
        <begin position="15"/>
        <end position="108"/>
    </location>
</feature>
<evidence type="ECO:0000256" key="6">
    <source>
        <dbReference type="RuleBase" id="RU004355"/>
    </source>
</evidence>
<evidence type="ECO:0000259" key="7">
    <source>
        <dbReference type="Pfam" id="PF02601"/>
    </source>
</evidence>
<gene>
    <name evidence="5" type="primary">xseA</name>
    <name evidence="9" type="ORF">G293_02500</name>
</gene>
<organism evidence="9 10">
    <name type="scientific">Candidatus Liberibacter africanus PTSAPSY</name>
    <dbReference type="NCBI Taxonomy" id="1277257"/>
    <lineage>
        <taxon>Bacteria</taxon>
        <taxon>Pseudomonadati</taxon>
        <taxon>Pseudomonadota</taxon>
        <taxon>Alphaproteobacteria</taxon>
        <taxon>Hyphomicrobiales</taxon>
        <taxon>Rhizobiaceae</taxon>
        <taxon>Liberibacter</taxon>
    </lineage>
</organism>
<dbReference type="NCBIfam" id="TIGR00237">
    <property type="entry name" value="xseA"/>
    <property type="match status" value="1"/>
</dbReference>
<dbReference type="GO" id="GO:0009318">
    <property type="term" value="C:exodeoxyribonuclease VII complex"/>
    <property type="evidence" value="ECO:0007669"/>
    <property type="project" value="UniProtKB-UniRule"/>
</dbReference>
<name>A0A0G3I8Q4_LIBAF</name>
<dbReference type="CDD" id="cd04489">
    <property type="entry name" value="ExoVII_LU_OBF"/>
    <property type="match status" value="1"/>
</dbReference>
<dbReference type="GO" id="GO:0005737">
    <property type="term" value="C:cytoplasm"/>
    <property type="evidence" value="ECO:0007669"/>
    <property type="project" value="UniProtKB-SubCell"/>
</dbReference>
<dbReference type="PANTHER" id="PTHR30008:SF0">
    <property type="entry name" value="EXODEOXYRIBONUCLEASE 7 LARGE SUBUNIT"/>
    <property type="match status" value="1"/>
</dbReference>
<evidence type="ECO:0000256" key="1">
    <source>
        <dbReference type="ARBA" id="ARBA00022490"/>
    </source>
</evidence>
<evidence type="ECO:0000259" key="8">
    <source>
        <dbReference type="Pfam" id="PF13742"/>
    </source>
</evidence>
<comment type="function">
    <text evidence="5">Bidirectionally degrades single-stranded DNA into large acid-insoluble oligonucleotides, which are then degraded further into small acid-soluble oligonucleotides.</text>
</comment>
<dbReference type="EC" id="3.1.11.6" evidence="5"/>
<dbReference type="EMBL" id="CP004021">
    <property type="protein sequence ID" value="AKK20132.1"/>
    <property type="molecule type" value="Genomic_DNA"/>
</dbReference>
<keyword evidence="10" id="KW-1185">Reference proteome</keyword>
<dbReference type="Pfam" id="PF13742">
    <property type="entry name" value="tRNA_anti_2"/>
    <property type="match status" value="1"/>
</dbReference>
<dbReference type="InterPro" id="IPR003753">
    <property type="entry name" value="Exonuc_VII_L"/>
</dbReference>
<dbReference type="InterPro" id="IPR020579">
    <property type="entry name" value="Exonuc_VII_lsu_C"/>
</dbReference>
<evidence type="ECO:0000256" key="2">
    <source>
        <dbReference type="ARBA" id="ARBA00022722"/>
    </source>
</evidence>
<dbReference type="GO" id="GO:0003676">
    <property type="term" value="F:nucleic acid binding"/>
    <property type="evidence" value="ECO:0007669"/>
    <property type="project" value="InterPro"/>
</dbReference>
<dbReference type="GO" id="GO:0006308">
    <property type="term" value="P:DNA catabolic process"/>
    <property type="evidence" value="ECO:0007669"/>
    <property type="project" value="UniProtKB-UniRule"/>
</dbReference>
<comment type="catalytic activity">
    <reaction evidence="5 6">
        <text>Exonucleolytic cleavage in either 5'- to 3'- or 3'- to 5'-direction to yield nucleoside 5'-phosphates.</text>
        <dbReference type="EC" id="3.1.11.6"/>
    </reaction>
</comment>
<evidence type="ECO:0000256" key="5">
    <source>
        <dbReference type="HAMAP-Rule" id="MF_00378"/>
    </source>
</evidence>
<feature type="domain" description="Exonuclease VII large subunit C-terminal" evidence="7">
    <location>
        <begin position="132"/>
        <end position="496"/>
    </location>
</feature>
<dbReference type="HAMAP" id="MF_00378">
    <property type="entry name" value="Exonuc_7_L"/>
    <property type="match status" value="1"/>
</dbReference>
<protein>
    <recommendedName>
        <fullName evidence="5">Exodeoxyribonuclease 7 large subunit</fullName>
        <ecNumber evidence="5">3.1.11.6</ecNumber>
    </recommendedName>
    <alternativeName>
        <fullName evidence="5">Exodeoxyribonuclease VII large subunit</fullName>
        <shortName evidence="5">Exonuclease VII large subunit</shortName>
    </alternativeName>
</protein>
<dbReference type="KEGG" id="lau:G293_02500"/>
<keyword evidence="1 5" id="KW-0963">Cytoplasm</keyword>
<reference evidence="9 10" key="1">
    <citation type="journal article" date="2015" name="Genome Announc.">
        <title>Complete Genome Sequence of 'Candidatus Liberibacter africanus,' a Bacterium Associated with Citrus Huanglongbing.</title>
        <authorList>
            <person name="Lin H."/>
            <person name="Pietersen G."/>
            <person name="Han C."/>
            <person name="Read D.A."/>
            <person name="Lou B."/>
            <person name="Gupta G."/>
            <person name="Civerolo E.L."/>
        </authorList>
    </citation>
    <scope>NUCLEOTIDE SEQUENCE [LARGE SCALE GENOMIC DNA]</scope>
    <source>
        <strain evidence="9 10">PTSAPSY</strain>
    </source>
</reference>
<comment type="subunit">
    <text evidence="5">Heterooligomer composed of large and small subunits.</text>
</comment>
<evidence type="ECO:0000313" key="10">
    <source>
        <dbReference type="Proteomes" id="UP000035503"/>
    </source>
</evidence>
<accession>A0A0G3I8Q4</accession>
<dbReference type="PANTHER" id="PTHR30008">
    <property type="entry name" value="EXODEOXYRIBONUCLEASE 7 LARGE SUBUNIT"/>
    <property type="match status" value="1"/>
</dbReference>
<keyword evidence="3 5" id="KW-0378">Hydrolase</keyword>
<comment type="subcellular location">
    <subcellularLocation>
        <location evidence="5 6">Cytoplasm</location>
    </subcellularLocation>
</comment>
<comment type="similarity">
    <text evidence="5 6">Belongs to the XseA family.</text>
</comment>
<dbReference type="Pfam" id="PF02601">
    <property type="entry name" value="Exonuc_VII_L"/>
    <property type="match status" value="1"/>
</dbReference>
<evidence type="ECO:0000256" key="4">
    <source>
        <dbReference type="ARBA" id="ARBA00022839"/>
    </source>
</evidence>
<dbReference type="Proteomes" id="UP000035503">
    <property type="component" value="Chromosome"/>
</dbReference>
<dbReference type="InterPro" id="IPR025824">
    <property type="entry name" value="OB-fold_nuc-bd_dom"/>
</dbReference>
<proteinExistence type="inferred from homology"/>
<evidence type="ECO:0000256" key="3">
    <source>
        <dbReference type="ARBA" id="ARBA00022801"/>
    </source>
</evidence>
<evidence type="ECO:0000313" key="9">
    <source>
        <dbReference type="EMBL" id="AKK20132.1"/>
    </source>
</evidence>
<dbReference type="STRING" id="1277257.G293_02500"/>
<dbReference type="GO" id="GO:0008855">
    <property type="term" value="F:exodeoxyribonuclease VII activity"/>
    <property type="evidence" value="ECO:0007669"/>
    <property type="project" value="UniProtKB-UniRule"/>
</dbReference>
<keyword evidence="2 5" id="KW-0540">Nuclease</keyword>
<dbReference type="AlphaFoldDB" id="A0A0G3I8Q4"/>
<dbReference type="PATRIC" id="fig|1277257.4.peg.539"/>
<sequence length="528" mass="60512">MDYFLKKSILHPQEYSVSELSYRLKHTIESNFPYISVRGEISGYRGVHSSGHAYFSLKDNQSRIDAVIWKRTLNKMEFLPEEGIEFLSLGKITTFPGSSKYQIIIESLTPSGSGAFMATLEKRKKKLSEEGLFSDKHKKTIPSIPKVIAVITSPTGAVIRDILQRISCRFPLRVIVFPVKVQGEECPKEIINAIIQLNTLKNGDNCPRPDIIILARGGGSIEDLWHFNDEMVVRTIVNSSIPIISAIGHETDWTLADYAADLRAPTPTGAAEIATPVKEHLLTSLMKIETRLDSTSTRFIKQQINTLNSLLKTLLNTDQILACPRYRIDRLSRELDHNLKSIIFRKYRNFYTMNNRIHSESPTQIIQKNRHNIIKKQQCIEHTITQNLRFISLKKKEKIAILRMLLEQTINRISSFHIHIQKMINRIELALSYKIKNCQTSASITTQILQSLSYKNTLKRGYSSIRDHNNNFISRKKHLSTDTRILIDFFDGQANAIIINKNHPITKESPTKKFTILKDTKERQGKLF</sequence>
<keyword evidence="4 5" id="KW-0269">Exonuclease</keyword>
<dbReference type="OrthoDB" id="9802795at2"/>